<dbReference type="InterPro" id="IPR006156">
    <property type="entry name" value="Dihydroneopterin_aldolase"/>
</dbReference>
<comment type="similarity">
    <text evidence="3 6">Belongs to the DHNA family.</text>
</comment>
<dbReference type="InterPro" id="IPR043133">
    <property type="entry name" value="GTP-CH-I_C/QueF"/>
</dbReference>
<evidence type="ECO:0000256" key="3">
    <source>
        <dbReference type="ARBA" id="ARBA00005708"/>
    </source>
</evidence>
<dbReference type="GO" id="GO:0046654">
    <property type="term" value="P:tetrahydrofolate biosynthetic process"/>
    <property type="evidence" value="ECO:0007669"/>
    <property type="project" value="UniProtKB-UniRule"/>
</dbReference>
<comment type="pathway">
    <text evidence="2 6">Cofactor biosynthesis; tetrahydrofolate biosynthesis; 2-amino-4-hydroxy-6-hydroxymethyl-7,8-dihydropteridine diphosphate from 7,8-dihydroneopterin triphosphate: step 3/4.</text>
</comment>
<organism evidence="8 9">
    <name type="scientific">Tessaracoccus rhinocerotis</name>
    <dbReference type="NCBI Taxonomy" id="1689449"/>
    <lineage>
        <taxon>Bacteria</taxon>
        <taxon>Bacillati</taxon>
        <taxon>Actinomycetota</taxon>
        <taxon>Actinomycetes</taxon>
        <taxon>Propionibacteriales</taxon>
        <taxon>Propionibacteriaceae</taxon>
        <taxon>Tessaracoccus</taxon>
    </lineage>
</organism>
<protein>
    <recommendedName>
        <fullName evidence="6">7,8-dihydroneopterin aldolase</fullName>
        <ecNumber evidence="6">4.1.2.25</ecNumber>
    </recommendedName>
</protein>
<dbReference type="AlphaFoldDB" id="A0A553K1I8"/>
<dbReference type="NCBIfam" id="TIGR00525">
    <property type="entry name" value="folB"/>
    <property type="match status" value="1"/>
</dbReference>
<name>A0A553K1I8_9ACTN</name>
<evidence type="ECO:0000313" key="8">
    <source>
        <dbReference type="EMBL" id="TRY18563.1"/>
    </source>
</evidence>
<dbReference type="InterPro" id="IPR006157">
    <property type="entry name" value="FolB_dom"/>
</dbReference>
<dbReference type="SMART" id="SM00905">
    <property type="entry name" value="FolB"/>
    <property type="match status" value="1"/>
</dbReference>
<reference evidence="8 9" key="1">
    <citation type="submission" date="2019-07" db="EMBL/GenBank/DDBJ databases">
        <authorList>
            <person name="Zhou L.-Y."/>
        </authorList>
    </citation>
    <scope>NUCLEOTIDE SEQUENCE [LARGE SCALE GENOMIC DNA]</scope>
    <source>
        <strain evidence="8 9">YIM 101269</strain>
    </source>
</reference>
<evidence type="ECO:0000259" key="7">
    <source>
        <dbReference type="SMART" id="SM00905"/>
    </source>
</evidence>
<dbReference type="GO" id="GO:0046656">
    <property type="term" value="P:folic acid biosynthetic process"/>
    <property type="evidence" value="ECO:0007669"/>
    <property type="project" value="UniProtKB-UniRule"/>
</dbReference>
<dbReference type="RefSeq" id="WP_143937459.1">
    <property type="nucleotide sequence ID" value="NZ_VKKG01000002.1"/>
</dbReference>
<dbReference type="Proteomes" id="UP000317638">
    <property type="component" value="Unassembled WGS sequence"/>
</dbReference>
<comment type="function">
    <text evidence="6">Catalyzes the conversion of 7,8-dihydroneopterin to 6-hydroxymethyl-7,8-dihydropterin.</text>
</comment>
<evidence type="ECO:0000256" key="2">
    <source>
        <dbReference type="ARBA" id="ARBA00005013"/>
    </source>
</evidence>
<dbReference type="GO" id="GO:0004150">
    <property type="term" value="F:dihydroneopterin aldolase activity"/>
    <property type="evidence" value="ECO:0007669"/>
    <property type="project" value="UniProtKB-UniRule"/>
</dbReference>
<dbReference type="PANTHER" id="PTHR42844">
    <property type="entry name" value="DIHYDRONEOPTERIN ALDOLASE 1-RELATED"/>
    <property type="match status" value="1"/>
</dbReference>
<dbReference type="Gene3D" id="3.30.1130.10">
    <property type="match status" value="1"/>
</dbReference>
<evidence type="ECO:0000313" key="9">
    <source>
        <dbReference type="Proteomes" id="UP000317638"/>
    </source>
</evidence>
<dbReference type="NCBIfam" id="TIGR00526">
    <property type="entry name" value="folB_dom"/>
    <property type="match status" value="1"/>
</dbReference>
<keyword evidence="4 6" id="KW-0289">Folate biosynthesis</keyword>
<dbReference type="EC" id="4.1.2.25" evidence="6"/>
<dbReference type="GO" id="GO:0005737">
    <property type="term" value="C:cytoplasm"/>
    <property type="evidence" value="ECO:0007669"/>
    <property type="project" value="TreeGrafter"/>
</dbReference>
<sequence length="126" mass="13535">MSSLDSITLTGISATGFHGVFPEERRDGQTFVADVELGLQLETDSDDLADTVNYAEIAGLVEAVLSGEPQNLIETVAGRIAAGCLEHDDRVETVTVTVHKPQAPVRQAFTDLSVTITRSKNVQRPL</sequence>
<evidence type="ECO:0000256" key="4">
    <source>
        <dbReference type="ARBA" id="ARBA00022909"/>
    </source>
</evidence>
<dbReference type="OrthoDB" id="3212934at2"/>
<dbReference type="CDD" id="cd00534">
    <property type="entry name" value="DHNA_DHNTPE"/>
    <property type="match status" value="1"/>
</dbReference>
<dbReference type="EMBL" id="VKKG01000002">
    <property type="protein sequence ID" value="TRY18563.1"/>
    <property type="molecule type" value="Genomic_DNA"/>
</dbReference>
<dbReference type="FunFam" id="3.30.1130.10:FF:000003">
    <property type="entry name" value="7,8-dihydroneopterin aldolase"/>
    <property type="match status" value="1"/>
</dbReference>
<keyword evidence="9" id="KW-1185">Reference proteome</keyword>
<gene>
    <name evidence="8" type="primary">folB</name>
    <name evidence="8" type="ORF">FOJ82_05390</name>
</gene>
<dbReference type="PANTHER" id="PTHR42844:SF1">
    <property type="entry name" value="DIHYDRONEOPTERIN ALDOLASE 1-RELATED"/>
    <property type="match status" value="1"/>
</dbReference>
<proteinExistence type="inferred from homology"/>
<dbReference type="Pfam" id="PF02152">
    <property type="entry name" value="FolB"/>
    <property type="match status" value="1"/>
</dbReference>
<evidence type="ECO:0000256" key="6">
    <source>
        <dbReference type="RuleBase" id="RU362079"/>
    </source>
</evidence>
<comment type="caution">
    <text evidence="8">The sequence shown here is derived from an EMBL/GenBank/DDBJ whole genome shotgun (WGS) entry which is preliminary data.</text>
</comment>
<feature type="domain" description="Dihydroneopterin aldolase/epimerase" evidence="7">
    <location>
        <begin position="7"/>
        <end position="118"/>
    </location>
</feature>
<evidence type="ECO:0000256" key="1">
    <source>
        <dbReference type="ARBA" id="ARBA00001353"/>
    </source>
</evidence>
<comment type="catalytic activity">
    <reaction evidence="1 6">
        <text>7,8-dihydroneopterin = 6-hydroxymethyl-7,8-dihydropterin + glycolaldehyde</text>
        <dbReference type="Rhea" id="RHEA:10540"/>
        <dbReference type="ChEBI" id="CHEBI:17001"/>
        <dbReference type="ChEBI" id="CHEBI:17071"/>
        <dbReference type="ChEBI" id="CHEBI:44841"/>
        <dbReference type="EC" id="4.1.2.25"/>
    </reaction>
</comment>
<dbReference type="SUPFAM" id="SSF55620">
    <property type="entry name" value="Tetrahydrobiopterin biosynthesis enzymes-like"/>
    <property type="match status" value="1"/>
</dbReference>
<accession>A0A553K1I8</accession>
<dbReference type="UniPathway" id="UPA00077">
    <property type="reaction ID" value="UER00154"/>
</dbReference>
<keyword evidence="5 6" id="KW-0456">Lyase</keyword>
<evidence type="ECO:0000256" key="5">
    <source>
        <dbReference type="ARBA" id="ARBA00023239"/>
    </source>
</evidence>